<organism evidence="2 3">
    <name type="scientific">Salimicrobium halophilum</name>
    <dbReference type="NCBI Taxonomy" id="86666"/>
    <lineage>
        <taxon>Bacteria</taxon>
        <taxon>Bacillati</taxon>
        <taxon>Bacillota</taxon>
        <taxon>Bacilli</taxon>
        <taxon>Bacillales</taxon>
        <taxon>Bacillaceae</taxon>
        <taxon>Salimicrobium</taxon>
    </lineage>
</organism>
<evidence type="ECO:0000313" key="3">
    <source>
        <dbReference type="Proteomes" id="UP000199225"/>
    </source>
</evidence>
<dbReference type="Proteomes" id="UP000199225">
    <property type="component" value="Unassembled WGS sequence"/>
</dbReference>
<protein>
    <submittedName>
        <fullName evidence="2">Stage III sporulation protein AH</fullName>
    </submittedName>
</protein>
<dbReference type="InterPro" id="IPR038503">
    <property type="entry name" value="SpoIIIAH_sf"/>
</dbReference>
<sequence length="171" mass="19222">MIKKQTVWLLTMVSLLVVLSVYYMTSPDGGEMTFLEENNWNSAEGEDPVVSKLTGDELFSSIRLEKEATRDERMEELSAVISSSSATPEEKDEALAALEREKELQAKETTMEDSIASTFDYEDVLIQSGEEAVEVSVITDQLPKSETREMMQMVAEEFGEEDVSVKYQPSK</sequence>
<dbReference type="RefSeq" id="WP_093190975.1">
    <property type="nucleotide sequence ID" value="NZ_FNEV01000001.1"/>
</dbReference>
<keyword evidence="3" id="KW-1185">Reference proteome</keyword>
<dbReference type="InterPro" id="IPR024232">
    <property type="entry name" value="SpoIIIAH"/>
</dbReference>
<dbReference type="AlphaFoldDB" id="A0A1G8PUI4"/>
<dbReference type="OrthoDB" id="2939102at2"/>
<reference evidence="3" key="1">
    <citation type="submission" date="2016-10" db="EMBL/GenBank/DDBJ databases">
        <authorList>
            <person name="Varghese N."/>
            <person name="Submissions S."/>
        </authorList>
    </citation>
    <scope>NUCLEOTIDE SEQUENCE [LARGE SCALE GENOMIC DNA]</scope>
    <source>
        <strain evidence="3">DSM 4771</strain>
    </source>
</reference>
<keyword evidence="1" id="KW-0472">Membrane</keyword>
<dbReference type="Gene3D" id="1.10.287.4300">
    <property type="entry name" value="Stage III sporulation protein AH-like"/>
    <property type="match status" value="1"/>
</dbReference>
<accession>A0A1G8PUI4</accession>
<name>A0A1G8PUI4_9BACI</name>
<dbReference type="STRING" id="86666.SAMN04490247_0209"/>
<proteinExistence type="predicted"/>
<keyword evidence="1" id="KW-0812">Transmembrane</keyword>
<dbReference type="Pfam" id="PF12685">
    <property type="entry name" value="SpoIIIAH"/>
    <property type="match status" value="1"/>
</dbReference>
<feature type="transmembrane region" description="Helical" evidence="1">
    <location>
        <begin position="7"/>
        <end position="25"/>
    </location>
</feature>
<dbReference type="EMBL" id="FNEV01000001">
    <property type="protein sequence ID" value="SDI96151.1"/>
    <property type="molecule type" value="Genomic_DNA"/>
</dbReference>
<gene>
    <name evidence="2" type="ORF">SAMN04490247_0209</name>
</gene>
<keyword evidence="1" id="KW-1133">Transmembrane helix</keyword>
<evidence type="ECO:0000313" key="2">
    <source>
        <dbReference type="EMBL" id="SDI96151.1"/>
    </source>
</evidence>
<evidence type="ECO:0000256" key="1">
    <source>
        <dbReference type="SAM" id="Phobius"/>
    </source>
</evidence>